<protein>
    <submittedName>
        <fullName evidence="3">SPOR domain-containing protein</fullName>
    </submittedName>
</protein>
<dbReference type="PROSITE" id="PS51724">
    <property type="entry name" value="SPOR"/>
    <property type="match status" value="1"/>
</dbReference>
<dbReference type="SUPFAM" id="SSF110997">
    <property type="entry name" value="Sporulation related repeat"/>
    <property type="match status" value="1"/>
</dbReference>
<dbReference type="Gene3D" id="3.30.70.1070">
    <property type="entry name" value="Sporulation related repeat"/>
    <property type="match status" value="1"/>
</dbReference>
<gene>
    <name evidence="3" type="ORF">LZG35_07660</name>
</gene>
<dbReference type="Pfam" id="PF05036">
    <property type="entry name" value="SPOR"/>
    <property type="match status" value="1"/>
</dbReference>
<feature type="region of interest" description="Disordered" evidence="1">
    <location>
        <begin position="48"/>
        <end position="134"/>
    </location>
</feature>
<dbReference type="InterPro" id="IPR052521">
    <property type="entry name" value="Cell_div_SPOR-domain"/>
</dbReference>
<feature type="compositionally biased region" description="Acidic residues" evidence="1">
    <location>
        <begin position="50"/>
        <end position="62"/>
    </location>
</feature>
<dbReference type="InterPro" id="IPR036680">
    <property type="entry name" value="SPOR-like_sf"/>
</dbReference>
<accession>A0A9Q3W640</accession>
<evidence type="ECO:0000313" key="4">
    <source>
        <dbReference type="Proteomes" id="UP001107961"/>
    </source>
</evidence>
<reference evidence="3" key="1">
    <citation type="submission" date="2022-01" db="EMBL/GenBank/DDBJ databases">
        <authorList>
            <person name="Karlyshev A.V."/>
            <person name="Jaspars M."/>
        </authorList>
    </citation>
    <scope>NUCLEOTIDE SEQUENCE</scope>
    <source>
        <strain evidence="3">AGSA3-2</strain>
    </source>
</reference>
<dbReference type="InterPro" id="IPR007730">
    <property type="entry name" value="SPOR-like_dom"/>
</dbReference>
<dbReference type="GO" id="GO:0030428">
    <property type="term" value="C:cell septum"/>
    <property type="evidence" value="ECO:0007669"/>
    <property type="project" value="TreeGrafter"/>
</dbReference>
<dbReference type="EMBL" id="JAJVKT010000007">
    <property type="protein sequence ID" value="MCE7508512.1"/>
    <property type="molecule type" value="Genomic_DNA"/>
</dbReference>
<dbReference type="PANTHER" id="PTHR38687">
    <property type="entry name" value="CELL DIVISION PROTEIN DEDD-RELATED"/>
    <property type="match status" value="1"/>
</dbReference>
<dbReference type="GO" id="GO:0032153">
    <property type="term" value="C:cell division site"/>
    <property type="evidence" value="ECO:0007669"/>
    <property type="project" value="TreeGrafter"/>
</dbReference>
<feature type="domain" description="SPOR" evidence="2">
    <location>
        <begin position="130"/>
        <end position="211"/>
    </location>
</feature>
<dbReference type="GO" id="GO:0032506">
    <property type="term" value="P:cytokinetic process"/>
    <property type="evidence" value="ECO:0007669"/>
    <property type="project" value="TreeGrafter"/>
</dbReference>
<proteinExistence type="predicted"/>
<dbReference type="GeneID" id="94687167"/>
<dbReference type="PANTHER" id="PTHR38687:SF1">
    <property type="entry name" value="CELL DIVISION PROTEIN DEDD"/>
    <property type="match status" value="1"/>
</dbReference>
<evidence type="ECO:0000256" key="1">
    <source>
        <dbReference type="SAM" id="MobiDB-lite"/>
    </source>
</evidence>
<sequence>MQSRTRHRLIGLLLLLLLAAILAPLVLRSPDQVRVALDMTLPEAPALETTEVEPVIDEQEQESLEREIEADQQAVAEAGQAELQEPLPEEQGGKDEAAPAPEEQTEPEPESQAQPDPEPESEPAPARNGTLPTSGFTVQVASFSDQANAEALVERLREAGYNAYFRAQEQDGNRWQRVFVGPEIQRKDAEAMKQRLRDDKRFALDGLVRTFVP</sequence>
<dbReference type="AlphaFoldDB" id="A0A9Q3W640"/>
<dbReference type="RefSeq" id="WP_022995970.1">
    <property type="nucleotide sequence ID" value="NZ_CBDDTQ010000005.1"/>
</dbReference>
<keyword evidence="4" id="KW-1185">Reference proteome</keyword>
<dbReference type="GO" id="GO:0042834">
    <property type="term" value="F:peptidoglycan binding"/>
    <property type="evidence" value="ECO:0007669"/>
    <property type="project" value="InterPro"/>
</dbReference>
<evidence type="ECO:0000259" key="2">
    <source>
        <dbReference type="PROSITE" id="PS51724"/>
    </source>
</evidence>
<comment type="caution">
    <text evidence="3">The sequence shown here is derived from an EMBL/GenBank/DDBJ whole genome shotgun (WGS) entry which is preliminary data.</text>
</comment>
<evidence type="ECO:0000313" key="3">
    <source>
        <dbReference type="EMBL" id="MCE7508512.1"/>
    </source>
</evidence>
<name>A0A9Q3W640_9GAMM</name>
<dbReference type="Proteomes" id="UP001107961">
    <property type="component" value="Unassembled WGS sequence"/>
</dbReference>
<organism evidence="3 4">
    <name type="scientific">Alloalcanivorax xenomutans</name>
    <dbReference type="NCBI Taxonomy" id="1094342"/>
    <lineage>
        <taxon>Bacteria</taxon>
        <taxon>Pseudomonadati</taxon>
        <taxon>Pseudomonadota</taxon>
        <taxon>Gammaproteobacteria</taxon>
        <taxon>Oceanospirillales</taxon>
        <taxon>Alcanivoracaceae</taxon>
        <taxon>Alloalcanivorax</taxon>
    </lineage>
</organism>